<name>A0AA47N156_MERPO</name>
<protein>
    <submittedName>
        <fullName evidence="2">Uncharacterized protein</fullName>
    </submittedName>
</protein>
<feature type="region of interest" description="Disordered" evidence="1">
    <location>
        <begin position="1"/>
        <end position="164"/>
    </location>
</feature>
<feature type="compositionally biased region" description="Basic and acidic residues" evidence="1">
    <location>
        <begin position="71"/>
        <end position="85"/>
    </location>
</feature>
<keyword evidence="3" id="KW-1185">Reference proteome</keyword>
<dbReference type="EMBL" id="JAOPHQ010001477">
    <property type="protein sequence ID" value="KAK0150478.1"/>
    <property type="molecule type" value="Genomic_DNA"/>
</dbReference>
<sequence length="164" mass="17923">MEMQRGHRNLLTQCMFLPVERGSGVTPEESQSDSEALDASLELDPEGDPEGEPEGDGTNQCDGVVSGTVSGEEHSLTEQADRGTEDMSEAEETDGTRDCATSTQRTNTLRRNPERKRRPPAKLSFQSQVTTVECPADDREGESCGKEPKHGGRLDTYRATLHSL</sequence>
<dbReference type="AlphaFoldDB" id="A0AA47N156"/>
<evidence type="ECO:0000313" key="3">
    <source>
        <dbReference type="Proteomes" id="UP001174136"/>
    </source>
</evidence>
<evidence type="ECO:0000256" key="1">
    <source>
        <dbReference type="SAM" id="MobiDB-lite"/>
    </source>
</evidence>
<gene>
    <name evidence="2" type="ORF">N1851_008420</name>
</gene>
<feature type="compositionally biased region" description="Acidic residues" evidence="1">
    <location>
        <begin position="30"/>
        <end position="55"/>
    </location>
</feature>
<dbReference type="Proteomes" id="UP001174136">
    <property type="component" value="Unassembled WGS sequence"/>
</dbReference>
<accession>A0AA47N156</accession>
<organism evidence="2 3">
    <name type="scientific">Merluccius polli</name>
    <name type="common">Benguela hake</name>
    <name type="synonym">Merluccius cadenati</name>
    <dbReference type="NCBI Taxonomy" id="89951"/>
    <lineage>
        <taxon>Eukaryota</taxon>
        <taxon>Metazoa</taxon>
        <taxon>Chordata</taxon>
        <taxon>Craniata</taxon>
        <taxon>Vertebrata</taxon>
        <taxon>Euteleostomi</taxon>
        <taxon>Actinopterygii</taxon>
        <taxon>Neopterygii</taxon>
        <taxon>Teleostei</taxon>
        <taxon>Neoteleostei</taxon>
        <taxon>Acanthomorphata</taxon>
        <taxon>Zeiogadaria</taxon>
        <taxon>Gadariae</taxon>
        <taxon>Gadiformes</taxon>
        <taxon>Gadoidei</taxon>
        <taxon>Merlucciidae</taxon>
        <taxon>Merluccius</taxon>
    </lineage>
</organism>
<reference evidence="2" key="1">
    <citation type="journal article" date="2023" name="Front. Mar. Sci.">
        <title>A new Merluccius polli reference genome to investigate the effects of global change in West African waters.</title>
        <authorList>
            <person name="Mateo J.L."/>
            <person name="Blanco-Fernandez C."/>
            <person name="Garcia-Vazquez E."/>
            <person name="Machado-Schiaffino G."/>
        </authorList>
    </citation>
    <scope>NUCLEOTIDE SEQUENCE</scope>
    <source>
        <strain evidence="2">C29</strain>
        <tissue evidence="2">Fin</tissue>
    </source>
</reference>
<feature type="compositionally biased region" description="Polar residues" evidence="1">
    <location>
        <begin position="99"/>
        <end position="110"/>
    </location>
</feature>
<proteinExistence type="predicted"/>
<evidence type="ECO:0000313" key="2">
    <source>
        <dbReference type="EMBL" id="KAK0150478.1"/>
    </source>
</evidence>
<comment type="caution">
    <text evidence="2">The sequence shown here is derived from an EMBL/GenBank/DDBJ whole genome shotgun (WGS) entry which is preliminary data.</text>
</comment>
<feature type="compositionally biased region" description="Basic and acidic residues" evidence="1">
    <location>
        <begin position="136"/>
        <end position="156"/>
    </location>
</feature>